<feature type="transmembrane region" description="Helical" evidence="6">
    <location>
        <begin position="218"/>
        <end position="240"/>
    </location>
</feature>
<evidence type="ECO:0000256" key="5">
    <source>
        <dbReference type="SAM" id="MobiDB-lite"/>
    </source>
</evidence>
<name>A0ABN2DNP9_9ACTN</name>
<dbReference type="InterPro" id="IPR053153">
    <property type="entry name" value="APC_K+_Transporter"/>
</dbReference>
<evidence type="ECO:0000313" key="7">
    <source>
        <dbReference type="EMBL" id="GAA1579444.1"/>
    </source>
</evidence>
<feature type="compositionally biased region" description="Low complexity" evidence="5">
    <location>
        <begin position="641"/>
        <end position="659"/>
    </location>
</feature>
<evidence type="ECO:0000256" key="3">
    <source>
        <dbReference type="ARBA" id="ARBA00022989"/>
    </source>
</evidence>
<dbReference type="EMBL" id="BAAAOS010000020">
    <property type="protein sequence ID" value="GAA1579444.1"/>
    <property type="molecule type" value="Genomic_DNA"/>
</dbReference>
<proteinExistence type="predicted"/>
<dbReference type="PANTHER" id="PTHR47704">
    <property type="entry name" value="POTASSIUM TRANSPORTER KIMA"/>
    <property type="match status" value="1"/>
</dbReference>
<feature type="region of interest" description="Disordered" evidence="5">
    <location>
        <begin position="639"/>
        <end position="666"/>
    </location>
</feature>
<evidence type="ECO:0000256" key="4">
    <source>
        <dbReference type="ARBA" id="ARBA00023136"/>
    </source>
</evidence>
<keyword evidence="4 6" id="KW-0472">Membrane</keyword>
<accession>A0ABN2DNP9</accession>
<feature type="transmembrane region" description="Helical" evidence="6">
    <location>
        <begin position="176"/>
        <end position="198"/>
    </location>
</feature>
<dbReference type="RefSeq" id="WP_344215346.1">
    <property type="nucleotide sequence ID" value="NZ_BAAAOS010000020.1"/>
</dbReference>
<feature type="transmembrane region" description="Helical" evidence="6">
    <location>
        <begin position="261"/>
        <end position="281"/>
    </location>
</feature>
<feature type="transmembrane region" description="Helical" evidence="6">
    <location>
        <begin position="394"/>
        <end position="418"/>
    </location>
</feature>
<evidence type="ECO:0000256" key="1">
    <source>
        <dbReference type="ARBA" id="ARBA00004141"/>
    </source>
</evidence>
<dbReference type="PANTHER" id="PTHR47704:SF1">
    <property type="entry name" value="POTASSIUM TRANSPORTER KIMA"/>
    <property type="match status" value="1"/>
</dbReference>
<organism evidence="7 8">
    <name type="scientific">Kribbella sancticallisti</name>
    <dbReference type="NCBI Taxonomy" id="460087"/>
    <lineage>
        <taxon>Bacteria</taxon>
        <taxon>Bacillati</taxon>
        <taxon>Actinomycetota</taxon>
        <taxon>Actinomycetes</taxon>
        <taxon>Propionibacteriales</taxon>
        <taxon>Kribbellaceae</taxon>
        <taxon>Kribbella</taxon>
    </lineage>
</organism>
<evidence type="ECO:0000313" key="8">
    <source>
        <dbReference type="Proteomes" id="UP001500393"/>
    </source>
</evidence>
<comment type="caution">
    <text evidence="7">The sequence shown here is derived from an EMBL/GenBank/DDBJ whole genome shotgun (WGS) entry which is preliminary data.</text>
</comment>
<evidence type="ECO:0000256" key="6">
    <source>
        <dbReference type="SAM" id="Phobius"/>
    </source>
</evidence>
<evidence type="ECO:0000256" key="2">
    <source>
        <dbReference type="ARBA" id="ARBA00022692"/>
    </source>
</evidence>
<keyword evidence="8" id="KW-1185">Reference proteome</keyword>
<feature type="transmembrane region" description="Helical" evidence="6">
    <location>
        <begin position="52"/>
        <end position="82"/>
    </location>
</feature>
<dbReference type="Proteomes" id="UP001500393">
    <property type="component" value="Unassembled WGS sequence"/>
</dbReference>
<keyword evidence="2 6" id="KW-0812">Transmembrane</keyword>
<sequence length="666" mass="72165">MTNLLFDASKRLLLGRPLRSAQLRETLLPKRLALPVFCSDPLSSNAYAPEQILLGLAIGGLALTHAAPWIVGAVIVLLVVVIGSYRQICRAYPSGGGAYSISRDNLGTNASLVAGSALVVDYVLTVAVSVTAGVANIASAVQWLTPYVIHLSVGLVAVLTLINLRGLRQSGRAFAIPVYGFIAIVFLMILAGAARILVGRDPVAESATFDVEATSQTTGLLAVAIVLRAFSQGSTALTGMEVVSNGVPHFRKPQADNAARTLAIMGAITVTMLAGITWLAVATGVRVAEREDQLIGAPEGYEQRTVITQVAAAVFGNNSALFFLLATFTAAILVLAANSAFNGFPVLASVLGQDGFLPRQFGRRGDRLVFSNGIVLLGLLAIALIWSFDADAHQLIQLYIIGVFLSFTFSQFGMVRHWTRHLRHERDVVRRRTMRRSRLINQVGACLTALVLLVILISKFTRGGWIVVIALPLVYATMKAIRRHYDDVEERIRPAPEPVTLPSRVHAILLVSRLHAPTLRALAYARATRPTTLTALTVQIKKEETDALMAEWSQRGISIPLTVLDSPYRDVTSPVLAYVSRIRRRSPRDLVSVFVPEYVVDHWWEQLLHNQSALRLKARLLFSSGVMVTSVPWQLGAGAIQPQAEQPQAEEPPEQSAEPSRGDAAS</sequence>
<dbReference type="InterPro" id="IPR002293">
    <property type="entry name" value="AA/rel_permease1"/>
</dbReference>
<protein>
    <submittedName>
        <fullName evidence="7">APC family permease</fullName>
    </submittedName>
</protein>
<reference evidence="7 8" key="1">
    <citation type="journal article" date="2019" name="Int. J. Syst. Evol. Microbiol.">
        <title>The Global Catalogue of Microorganisms (GCM) 10K type strain sequencing project: providing services to taxonomists for standard genome sequencing and annotation.</title>
        <authorList>
            <consortium name="The Broad Institute Genomics Platform"/>
            <consortium name="The Broad Institute Genome Sequencing Center for Infectious Disease"/>
            <person name="Wu L."/>
            <person name="Ma J."/>
        </authorList>
    </citation>
    <scope>NUCLEOTIDE SEQUENCE [LARGE SCALE GENOMIC DNA]</scope>
    <source>
        <strain evidence="7 8">JCM 14969</strain>
    </source>
</reference>
<feature type="transmembrane region" description="Helical" evidence="6">
    <location>
        <begin position="463"/>
        <end position="481"/>
    </location>
</feature>
<keyword evidence="3 6" id="KW-1133">Transmembrane helix</keyword>
<feature type="transmembrane region" description="Helical" evidence="6">
    <location>
        <begin position="320"/>
        <end position="347"/>
    </location>
</feature>
<comment type="subcellular location">
    <subcellularLocation>
        <location evidence="1">Membrane</location>
        <topology evidence="1">Multi-pass membrane protein</topology>
    </subcellularLocation>
</comment>
<dbReference type="Gene3D" id="1.20.1740.10">
    <property type="entry name" value="Amino acid/polyamine transporter I"/>
    <property type="match status" value="1"/>
</dbReference>
<dbReference type="Pfam" id="PF13520">
    <property type="entry name" value="AA_permease_2"/>
    <property type="match status" value="1"/>
</dbReference>
<feature type="transmembrane region" description="Helical" evidence="6">
    <location>
        <begin position="112"/>
        <end position="138"/>
    </location>
</feature>
<feature type="transmembrane region" description="Helical" evidence="6">
    <location>
        <begin position="439"/>
        <end position="457"/>
    </location>
</feature>
<feature type="transmembrane region" description="Helical" evidence="6">
    <location>
        <begin position="144"/>
        <end position="164"/>
    </location>
</feature>
<gene>
    <name evidence="7" type="ORF">GCM10009789_36480</name>
</gene>
<feature type="transmembrane region" description="Helical" evidence="6">
    <location>
        <begin position="368"/>
        <end position="388"/>
    </location>
</feature>